<dbReference type="Pfam" id="PF19802">
    <property type="entry name" value="DUF6285"/>
    <property type="match status" value="1"/>
</dbReference>
<keyword evidence="3" id="KW-1185">Reference proteome</keyword>
<comment type="caution">
    <text evidence="2">The sequence shown here is derived from an EMBL/GenBank/DDBJ whole genome shotgun (WGS) entry which is preliminary data.</text>
</comment>
<organism evidence="2 3">
    <name type="scientific">Benzoatithermus flavus</name>
    <dbReference type="NCBI Taxonomy" id="3108223"/>
    <lineage>
        <taxon>Bacteria</taxon>
        <taxon>Pseudomonadati</taxon>
        <taxon>Pseudomonadota</taxon>
        <taxon>Alphaproteobacteria</taxon>
        <taxon>Geminicoccales</taxon>
        <taxon>Geminicoccaceae</taxon>
        <taxon>Benzoatithermus</taxon>
    </lineage>
</organism>
<name>A0ABU8XQN4_9PROT</name>
<sequence length="118" mass="12809">MSYLGATADLLKVARTVLRETVMPQTSPEARYEAAMVANAMAIAVRELELGPKTRSAERALLAGLYAAADASLPELRARFCRDLRAGRFGAEREGEIRALLLETVRARLAISNPTYGS</sequence>
<accession>A0ABU8XQN4</accession>
<dbReference type="Proteomes" id="UP001375743">
    <property type="component" value="Unassembled WGS sequence"/>
</dbReference>
<evidence type="ECO:0000259" key="1">
    <source>
        <dbReference type="Pfam" id="PF19802"/>
    </source>
</evidence>
<evidence type="ECO:0000313" key="2">
    <source>
        <dbReference type="EMBL" id="MEK0083488.1"/>
    </source>
</evidence>
<dbReference type="InterPro" id="IPR046252">
    <property type="entry name" value="DUF6285"/>
</dbReference>
<feature type="domain" description="DUF6285" evidence="1">
    <location>
        <begin position="24"/>
        <end position="116"/>
    </location>
</feature>
<evidence type="ECO:0000313" key="3">
    <source>
        <dbReference type="Proteomes" id="UP001375743"/>
    </source>
</evidence>
<gene>
    <name evidence="2" type="ORF">U1T56_10020</name>
</gene>
<protein>
    <submittedName>
        <fullName evidence="2">DUF6285 domain-containing protein</fullName>
    </submittedName>
</protein>
<reference evidence="2 3" key="1">
    <citation type="submission" date="2024-01" db="EMBL/GenBank/DDBJ databases">
        <title>Multi-omics insights into the function and evolution of sodium benzoate biodegradation pathways in Benzoatithermus flavus gen. nov., sp. nov. from hot spring.</title>
        <authorList>
            <person name="Hu C.-J."/>
            <person name="Li W.-J."/>
        </authorList>
    </citation>
    <scope>NUCLEOTIDE SEQUENCE [LARGE SCALE GENOMIC DNA]</scope>
    <source>
        <strain evidence="2 3">SYSU G07066</strain>
    </source>
</reference>
<dbReference type="RefSeq" id="WP_418159336.1">
    <property type="nucleotide sequence ID" value="NZ_JBBLZC010000008.1"/>
</dbReference>
<proteinExistence type="predicted"/>
<dbReference type="EMBL" id="JBBLZC010000008">
    <property type="protein sequence ID" value="MEK0083488.1"/>
    <property type="molecule type" value="Genomic_DNA"/>
</dbReference>